<dbReference type="Proteomes" id="UP000199263">
    <property type="component" value="Unassembled WGS sequence"/>
</dbReference>
<name>A0A1I1MSV7_9CLOT</name>
<organism evidence="3 4">
    <name type="scientific">Clostridium uliginosum</name>
    <dbReference type="NCBI Taxonomy" id="119641"/>
    <lineage>
        <taxon>Bacteria</taxon>
        <taxon>Bacillati</taxon>
        <taxon>Bacillota</taxon>
        <taxon>Clostridia</taxon>
        <taxon>Eubacteriales</taxon>
        <taxon>Clostridiaceae</taxon>
        <taxon>Clostridium</taxon>
    </lineage>
</organism>
<accession>A0A1I1MSV7</accession>
<dbReference type="STRING" id="119641.SAMN05421842_11225"/>
<dbReference type="GO" id="GO:0046491">
    <property type="term" value="P:L-methylmalonyl-CoA metabolic process"/>
    <property type="evidence" value="ECO:0007669"/>
    <property type="project" value="TreeGrafter"/>
</dbReference>
<protein>
    <submittedName>
        <fullName evidence="3">Catechol 2,3-dioxygenase</fullName>
    </submittedName>
</protein>
<gene>
    <name evidence="3" type="ORF">SAMN05421842_11225</name>
</gene>
<dbReference type="GO" id="GO:0046872">
    <property type="term" value="F:metal ion binding"/>
    <property type="evidence" value="ECO:0007669"/>
    <property type="project" value="UniProtKB-KW"/>
</dbReference>
<evidence type="ECO:0000256" key="1">
    <source>
        <dbReference type="ARBA" id="ARBA00022723"/>
    </source>
</evidence>
<keyword evidence="1" id="KW-0479">Metal-binding</keyword>
<dbReference type="EMBL" id="FOMG01000012">
    <property type="protein sequence ID" value="SFC88206.1"/>
    <property type="molecule type" value="Genomic_DNA"/>
</dbReference>
<dbReference type="CDD" id="cd06587">
    <property type="entry name" value="VOC"/>
    <property type="match status" value="1"/>
</dbReference>
<evidence type="ECO:0000313" key="4">
    <source>
        <dbReference type="Proteomes" id="UP000199263"/>
    </source>
</evidence>
<dbReference type="InterPro" id="IPR029068">
    <property type="entry name" value="Glyas_Bleomycin-R_OHBP_Dase"/>
</dbReference>
<dbReference type="InterPro" id="IPR037523">
    <property type="entry name" value="VOC_core"/>
</dbReference>
<dbReference type="AlphaFoldDB" id="A0A1I1MSV7"/>
<dbReference type="SUPFAM" id="SSF54593">
    <property type="entry name" value="Glyoxalase/Bleomycin resistance protein/Dihydroxybiphenyl dioxygenase"/>
    <property type="match status" value="1"/>
</dbReference>
<dbReference type="Pfam" id="PF00903">
    <property type="entry name" value="Glyoxalase"/>
    <property type="match status" value="1"/>
</dbReference>
<dbReference type="PANTHER" id="PTHR43048">
    <property type="entry name" value="METHYLMALONYL-COA EPIMERASE"/>
    <property type="match status" value="1"/>
</dbReference>
<keyword evidence="3" id="KW-0223">Dioxygenase</keyword>
<dbReference type="OrthoDB" id="371072at2"/>
<dbReference type="Gene3D" id="3.10.180.10">
    <property type="entry name" value="2,3-Dihydroxybiphenyl 1,2-Dioxygenase, domain 1"/>
    <property type="match status" value="1"/>
</dbReference>
<dbReference type="GO" id="GO:0051213">
    <property type="term" value="F:dioxygenase activity"/>
    <property type="evidence" value="ECO:0007669"/>
    <property type="project" value="UniProtKB-KW"/>
</dbReference>
<proteinExistence type="predicted"/>
<evidence type="ECO:0000313" key="3">
    <source>
        <dbReference type="EMBL" id="SFC88206.1"/>
    </source>
</evidence>
<dbReference type="InterPro" id="IPR004360">
    <property type="entry name" value="Glyas_Fos-R_dOase_dom"/>
</dbReference>
<keyword evidence="4" id="KW-1185">Reference proteome</keyword>
<dbReference type="PROSITE" id="PS51819">
    <property type="entry name" value="VOC"/>
    <property type="match status" value="1"/>
</dbReference>
<reference evidence="3 4" key="1">
    <citation type="submission" date="2016-10" db="EMBL/GenBank/DDBJ databases">
        <authorList>
            <person name="de Groot N.N."/>
        </authorList>
    </citation>
    <scope>NUCLEOTIDE SEQUENCE [LARGE SCALE GENOMIC DNA]</scope>
    <source>
        <strain evidence="3 4">DSM 12992</strain>
    </source>
</reference>
<feature type="domain" description="VOC" evidence="2">
    <location>
        <begin position="7"/>
        <end position="127"/>
    </location>
</feature>
<evidence type="ECO:0000259" key="2">
    <source>
        <dbReference type="PROSITE" id="PS51819"/>
    </source>
</evidence>
<sequence length="128" mass="14580">MKSLSDGIAHIGIPTNNIEKTIKFYTKLGFEIAYETVNKEANEKVAFLKLGNLIIETYENNSAKMESGAINHVAINITDIEKAYEYINTKGLNTTNDKIKFLPFWDKGVRFFTIEGPNKERIEFSQIL</sequence>
<dbReference type="GO" id="GO:0004493">
    <property type="term" value="F:methylmalonyl-CoA epimerase activity"/>
    <property type="evidence" value="ECO:0007669"/>
    <property type="project" value="TreeGrafter"/>
</dbReference>
<dbReference type="RefSeq" id="WP_090091166.1">
    <property type="nucleotide sequence ID" value="NZ_FOMG01000012.1"/>
</dbReference>
<keyword evidence="3" id="KW-0560">Oxidoreductase</keyword>
<dbReference type="InterPro" id="IPR051785">
    <property type="entry name" value="MMCE/EMCE_epimerase"/>
</dbReference>
<dbReference type="PANTHER" id="PTHR43048:SF3">
    <property type="entry name" value="METHYLMALONYL-COA EPIMERASE, MITOCHONDRIAL"/>
    <property type="match status" value="1"/>
</dbReference>